<keyword evidence="5" id="KW-1015">Disulfide bond</keyword>
<evidence type="ECO:0000256" key="7">
    <source>
        <dbReference type="RuleBase" id="RU004440"/>
    </source>
</evidence>
<sequence>MEMKAALGLSVLIAVTVATSAEIYGMCQLAKELIKDGVPMKDVPDWLCLAKAVSQMDTSRTTGPAKDGSYSYGIFQIPSNEWCTKGKQGNKCNVKCEDLVAGSLLPSVQCSQLIYSQKGFQFWDGWVKSCKDKPLPDIHGC</sequence>
<reference evidence="9 10" key="1">
    <citation type="submission" date="2024-07" db="EMBL/GenBank/DDBJ databases">
        <title>Chromosome-level genome assembly of the water stick insect Ranatra chinensis (Heteroptera: Nepidae).</title>
        <authorList>
            <person name="Liu X."/>
        </authorList>
    </citation>
    <scope>NUCLEOTIDE SEQUENCE [LARGE SCALE GENOMIC DNA]</scope>
    <source>
        <strain evidence="9">Cailab_2021Rc</strain>
        <tissue evidence="9">Muscle</tissue>
    </source>
</reference>
<dbReference type="AlphaFoldDB" id="A0ABD0YZ40"/>
<dbReference type="PANTHER" id="PTHR11407">
    <property type="entry name" value="LYSOZYME C"/>
    <property type="match status" value="1"/>
</dbReference>
<feature type="signal peptide" evidence="8">
    <location>
        <begin position="1"/>
        <end position="21"/>
    </location>
</feature>
<keyword evidence="4" id="KW-0081">Bacteriolytic enzyme</keyword>
<dbReference type="GO" id="GO:0042742">
    <property type="term" value="P:defense response to bacterium"/>
    <property type="evidence" value="ECO:0007669"/>
    <property type="project" value="UniProtKB-KW"/>
</dbReference>
<dbReference type="CDD" id="cd16899">
    <property type="entry name" value="LYZ_C_invert"/>
    <property type="match status" value="1"/>
</dbReference>
<dbReference type="GO" id="GO:0003796">
    <property type="term" value="F:lysozyme activity"/>
    <property type="evidence" value="ECO:0007669"/>
    <property type="project" value="UniProtKB-EC"/>
</dbReference>
<dbReference type="SUPFAM" id="SSF53955">
    <property type="entry name" value="Lysozyme-like"/>
    <property type="match status" value="1"/>
</dbReference>
<gene>
    <name evidence="9" type="ORF">AAG570_010639</name>
</gene>
<keyword evidence="4" id="KW-0929">Antimicrobial</keyword>
<evidence type="ECO:0000256" key="3">
    <source>
        <dbReference type="ARBA" id="ARBA00012732"/>
    </source>
</evidence>
<accession>A0ABD0YZ40</accession>
<evidence type="ECO:0000256" key="2">
    <source>
        <dbReference type="ARBA" id="ARBA00010859"/>
    </source>
</evidence>
<dbReference type="PANTHER" id="PTHR11407:SF63">
    <property type="entry name" value="LYSOZYME C"/>
    <property type="match status" value="1"/>
</dbReference>
<keyword evidence="8" id="KW-0732">Signal</keyword>
<evidence type="ECO:0000256" key="6">
    <source>
        <dbReference type="ARBA" id="ARBA00023295"/>
    </source>
</evidence>
<dbReference type="InterPro" id="IPR023346">
    <property type="entry name" value="Lysozyme-like_dom_sf"/>
</dbReference>
<proteinExistence type="inferred from homology"/>
<keyword evidence="6" id="KW-0378">Hydrolase</keyword>
<evidence type="ECO:0000256" key="5">
    <source>
        <dbReference type="ARBA" id="ARBA00023157"/>
    </source>
</evidence>
<comment type="similarity">
    <text evidence="2 7">Belongs to the glycosyl hydrolase 22 family.</text>
</comment>
<dbReference type="PRINTS" id="PR00135">
    <property type="entry name" value="LYZLACT"/>
</dbReference>
<keyword evidence="10" id="KW-1185">Reference proteome</keyword>
<dbReference type="InterPro" id="IPR001916">
    <property type="entry name" value="Glyco_hydro_22"/>
</dbReference>
<dbReference type="FunFam" id="1.10.530.10:FF:000001">
    <property type="entry name" value="Lysozyme C"/>
    <property type="match status" value="1"/>
</dbReference>
<dbReference type="SMART" id="SM00263">
    <property type="entry name" value="LYZ1"/>
    <property type="match status" value="1"/>
</dbReference>
<dbReference type="Proteomes" id="UP001558652">
    <property type="component" value="Unassembled WGS sequence"/>
</dbReference>
<dbReference type="PROSITE" id="PS51348">
    <property type="entry name" value="GLYCOSYL_HYDROL_F22_2"/>
    <property type="match status" value="1"/>
</dbReference>
<feature type="chain" id="PRO_5044846727" description="lysozyme" evidence="8">
    <location>
        <begin position="22"/>
        <end position="141"/>
    </location>
</feature>
<dbReference type="Gene3D" id="1.10.530.10">
    <property type="match status" value="1"/>
</dbReference>
<evidence type="ECO:0000256" key="1">
    <source>
        <dbReference type="ARBA" id="ARBA00000632"/>
    </source>
</evidence>
<organism evidence="9 10">
    <name type="scientific">Ranatra chinensis</name>
    <dbReference type="NCBI Taxonomy" id="642074"/>
    <lineage>
        <taxon>Eukaryota</taxon>
        <taxon>Metazoa</taxon>
        <taxon>Ecdysozoa</taxon>
        <taxon>Arthropoda</taxon>
        <taxon>Hexapoda</taxon>
        <taxon>Insecta</taxon>
        <taxon>Pterygota</taxon>
        <taxon>Neoptera</taxon>
        <taxon>Paraneoptera</taxon>
        <taxon>Hemiptera</taxon>
        <taxon>Heteroptera</taxon>
        <taxon>Panheteroptera</taxon>
        <taxon>Nepomorpha</taxon>
        <taxon>Nepidae</taxon>
        <taxon>Ranatrinae</taxon>
        <taxon>Ranatra</taxon>
    </lineage>
</organism>
<keyword evidence="6" id="KW-0326">Glycosidase</keyword>
<dbReference type="EC" id="3.2.1.17" evidence="3"/>
<evidence type="ECO:0000256" key="8">
    <source>
        <dbReference type="SAM" id="SignalP"/>
    </source>
</evidence>
<comment type="caution">
    <text evidence="9">The sequence shown here is derived from an EMBL/GenBank/DDBJ whole genome shotgun (WGS) entry which is preliminary data.</text>
</comment>
<dbReference type="EMBL" id="JBFDAA010000005">
    <property type="protein sequence ID" value="KAL1132687.1"/>
    <property type="molecule type" value="Genomic_DNA"/>
</dbReference>
<protein>
    <recommendedName>
        <fullName evidence="3">lysozyme</fullName>
        <ecNumber evidence="3">3.2.1.17</ecNumber>
    </recommendedName>
</protein>
<evidence type="ECO:0000256" key="4">
    <source>
        <dbReference type="ARBA" id="ARBA00022638"/>
    </source>
</evidence>
<comment type="catalytic activity">
    <reaction evidence="1">
        <text>Hydrolysis of (1-&gt;4)-beta-linkages between N-acetylmuramic acid and N-acetyl-D-glucosamine residues in a peptidoglycan and between N-acetyl-D-glucosamine residues in chitodextrins.</text>
        <dbReference type="EC" id="3.2.1.17"/>
    </reaction>
</comment>
<dbReference type="GO" id="GO:0031640">
    <property type="term" value="P:killing of cells of another organism"/>
    <property type="evidence" value="ECO:0007669"/>
    <property type="project" value="UniProtKB-KW"/>
</dbReference>
<name>A0ABD0YZ40_9HEMI</name>
<evidence type="ECO:0000313" key="10">
    <source>
        <dbReference type="Proteomes" id="UP001558652"/>
    </source>
</evidence>
<dbReference type="Pfam" id="PF00062">
    <property type="entry name" value="Lys"/>
    <property type="match status" value="1"/>
</dbReference>
<evidence type="ECO:0000313" key="9">
    <source>
        <dbReference type="EMBL" id="KAL1132687.1"/>
    </source>
</evidence>